<evidence type="ECO:0000256" key="1">
    <source>
        <dbReference type="SAM" id="MobiDB-lite"/>
    </source>
</evidence>
<sequence length="127" mass="13313">MGATKAARCLWSSTAPDLSPLAGRTRHGSAAEAQNSQGAWAGGRARARGRSPGPPPPRPSGCPPRLPRARRSRRREKQEERSEPSPGALRDRVPGGGGGDGGSAPADSFHHLQPENGGPREVLLILF</sequence>
<gene>
    <name evidence="3" type="primary">GNG12</name>
</gene>
<dbReference type="Proteomes" id="UP000515165">
    <property type="component" value="Chromosome 4"/>
</dbReference>
<feature type="compositionally biased region" description="Basic and acidic residues" evidence="1">
    <location>
        <begin position="76"/>
        <end position="93"/>
    </location>
</feature>
<dbReference type="RefSeq" id="XP_027467619.1">
    <property type="nucleotide sequence ID" value="XM_027611818.1"/>
</dbReference>
<dbReference type="GeneID" id="113932503"/>
<accession>A0A6J2EFB1</accession>
<evidence type="ECO:0000313" key="3">
    <source>
        <dbReference type="RefSeq" id="XP_027467619.1"/>
    </source>
</evidence>
<protein>
    <submittedName>
        <fullName evidence="3">Guanine nucleotide-binding protein G(I)/G(S)/G(O) subunit gamma-12 isoform X6</fullName>
    </submittedName>
</protein>
<keyword evidence="2" id="KW-1185">Reference proteome</keyword>
<feature type="compositionally biased region" description="Pro residues" evidence="1">
    <location>
        <begin position="52"/>
        <end position="66"/>
    </location>
</feature>
<proteinExistence type="predicted"/>
<feature type="region of interest" description="Disordered" evidence="1">
    <location>
        <begin position="1"/>
        <end position="121"/>
    </location>
</feature>
<reference evidence="3" key="1">
    <citation type="submission" date="2025-08" db="UniProtKB">
        <authorList>
            <consortium name="RefSeq"/>
        </authorList>
    </citation>
    <scope>IDENTIFICATION</scope>
    <source>
        <tissue evidence="3">Blood</tissue>
    </source>
</reference>
<evidence type="ECO:0000313" key="2">
    <source>
        <dbReference type="Proteomes" id="UP000515165"/>
    </source>
</evidence>
<dbReference type="AlphaFoldDB" id="A0A6J2EFB1"/>
<name>A0A6J2EFB1_ZALCA</name>
<organism evidence="2 3">
    <name type="scientific">Zalophus californianus</name>
    <name type="common">California sealion</name>
    <dbReference type="NCBI Taxonomy" id="9704"/>
    <lineage>
        <taxon>Eukaryota</taxon>
        <taxon>Metazoa</taxon>
        <taxon>Chordata</taxon>
        <taxon>Craniata</taxon>
        <taxon>Vertebrata</taxon>
        <taxon>Euteleostomi</taxon>
        <taxon>Mammalia</taxon>
        <taxon>Eutheria</taxon>
        <taxon>Laurasiatheria</taxon>
        <taxon>Carnivora</taxon>
        <taxon>Caniformia</taxon>
        <taxon>Pinnipedia</taxon>
        <taxon>Otariidae</taxon>
        <taxon>Zalophus</taxon>
    </lineage>
</organism>
<dbReference type="CTD" id="55970"/>